<evidence type="ECO:0000313" key="2">
    <source>
        <dbReference type="Proteomes" id="UP000249364"/>
    </source>
</evidence>
<proteinExistence type="predicted"/>
<accession>A0A2W7QKY9</accession>
<sequence length="48" mass="5483">MTATIKHRWINAALSESALHMPVLPWERAAKRARRIESAQNMPMRALA</sequence>
<dbReference type="RefSeq" id="WP_170124746.1">
    <property type="nucleotide sequence ID" value="NZ_MEHT01000017.1"/>
</dbReference>
<comment type="caution">
    <text evidence="1">The sequence shown here is derived from an EMBL/GenBank/DDBJ whole genome shotgun (WGS) entry which is preliminary data.</text>
</comment>
<organism evidence="1 2">
    <name type="scientific">Roseinatronobacter thiooxidans</name>
    <dbReference type="NCBI Taxonomy" id="121821"/>
    <lineage>
        <taxon>Bacteria</taxon>
        <taxon>Pseudomonadati</taxon>
        <taxon>Pseudomonadota</taxon>
        <taxon>Alphaproteobacteria</taxon>
        <taxon>Rhodobacterales</taxon>
        <taxon>Paracoccaceae</taxon>
        <taxon>Roseinatronobacter</taxon>
    </lineage>
</organism>
<gene>
    <name evidence="1" type="ORF">LY56_01907</name>
</gene>
<dbReference type="STRING" id="121821.GCA_001870675_00935"/>
<reference evidence="1 2" key="1">
    <citation type="submission" date="2018-06" db="EMBL/GenBank/DDBJ databases">
        <title>Genomic Encyclopedia of Archaeal and Bacterial Type Strains, Phase II (KMG-II): from individual species to whole genera.</title>
        <authorList>
            <person name="Goeker M."/>
        </authorList>
    </citation>
    <scope>NUCLEOTIDE SEQUENCE [LARGE SCALE GENOMIC DNA]</scope>
    <source>
        <strain evidence="1 2">DSM 13087</strain>
    </source>
</reference>
<name>A0A2W7QKY9_9RHOB</name>
<protein>
    <submittedName>
        <fullName evidence="1">Uncharacterized protein</fullName>
    </submittedName>
</protein>
<evidence type="ECO:0000313" key="1">
    <source>
        <dbReference type="EMBL" id="PZX44657.1"/>
    </source>
</evidence>
<dbReference type="EMBL" id="QKZQ01000007">
    <property type="protein sequence ID" value="PZX44657.1"/>
    <property type="molecule type" value="Genomic_DNA"/>
</dbReference>
<dbReference type="AlphaFoldDB" id="A0A2W7QKY9"/>
<dbReference type="Proteomes" id="UP000249364">
    <property type="component" value="Unassembled WGS sequence"/>
</dbReference>
<keyword evidence="2" id="KW-1185">Reference proteome</keyword>